<dbReference type="SMART" id="SM00575">
    <property type="entry name" value="ZnF_PMZ"/>
    <property type="match status" value="1"/>
</dbReference>
<dbReference type="Proteomes" id="UP001358586">
    <property type="component" value="Chromosome 6"/>
</dbReference>
<sequence>MREYVPGTVIELQTRPYYGPDDQLQLGKRIFHRMFWTFDPCVRAFPHCKPFVQVDGTWLYGKYAQILLNAVAQDGNRNVLPIAFAIVDKENMESWEFFLTNLRRYVISNDNICIISDRGKGLIAAIRRSGVPWRSIYCIRHIAANFIRDYKNTDWKRQFVKIAYELEPHIFRQMMTRLESDMEGQTNTSFRQWLGTIEPWQWAQSFDEGFRYGQMTTNLVEGVNAVLLKTRHLPISTVFSATFYRLATLMPRMGQQQVNQIEAGHIFVEDIRDAMVANRRMARSMNVEIYSRRLETFRVTETIGRRPGLPPRSYRVDLRNRQCDCRRFQTLHYPCAHVVAACAKVNLNVEQFVEDVYTLNRTLRVWENEFPVLPDLSTWEVPSITFELVPDRGLRRNPRGRPQSTRIRNEMDIREKSDGTRCGLCKLAGHNRSKCPQRNYHVGQSSRSSRN</sequence>
<evidence type="ECO:0000256" key="4">
    <source>
        <dbReference type="PROSITE-ProRule" id="PRU00325"/>
    </source>
</evidence>
<dbReference type="EMBL" id="JARKNE010000006">
    <property type="protein sequence ID" value="KAK5824262.1"/>
    <property type="molecule type" value="Genomic_DNA"/>
</dbReference>
<keyword evidence="1" id="KW-0479">Metal-binding</keyword>
<organism evidence="6 7">
    <name type="scientific">Gossypium arboreum</name>
    <name type="common">Tree cotton</name>
    <name type="synonym">Gossypium nanking</name>
    <dbReference type="NCBI Taxonomy" id="29729"/>
    <lineage>
        <taxon>Eukaryota</taxon>
        <taxon>Viridiplantae</taxon>
        <taxon>Streptophyta</taxon>
        <taxon>Embryophyta</taxon>
        <taxon>Tracheophyta</taxon>
        <taxon>Spermatophyta</taxon>
        <taxon>Magnoliopsida</taxon>
        <taxon>eudicotyledons</taxon>
        <taxon>Gunneridae</taxon>
        <taxon>Pentapetalae</taxon>
        <taxon>rosids</taxon>
        <taxon>malvids</taxon>
        <taxon>Malvales</taxon>
        <taxon>Malvaceae</taxon>
        <taxon>Malvoideae</taxon>
        <taxon>Gossypium</taxon>
    </lineage>
</organism>
<evidence type="ECO:0000256" key="3">
    <source>
        <dbReference type="ARBA" id="ARBA00022833"/>
    </source>
</evidence>
<proteinExistence type="predicted"/>
<dbReference type="InterPro" id="IPR006564">
    <property type="entry name" value="Znf_PMZ"/>
</dbReference>
<dbReference type="PROSITE" id="PS50966">
    <property type="entry name" value="ZF_SWIM"/>
    <property type="match status" value="1"/>
</dbReference>
<feature type="domain" description="SWIM-type" evidence="5">
    <location>
        <begin position="314"/>
        <end position="346"/>
    </location>
</feature>
<evidence type="ECO:0000256" key="2">
    <source>
        <dbReference type="ARBA" id="ARBA00022771"/>
    </source>
</evidence>
<dbReference type="PANTHER" id="PTHR31973:SF195">
    <property type="entry name" value="MUDR FAMILY TRANSPOSASE"/>
    <property type="match status" value="1"/>
</dbReference>
<keyword evidence="3" id="KW-0862">Zinc</keyword>
<comment type="caution">
    <text evidence="6">The sequence shown here is derived from an EMBL/GenBank/DDBJ whole genome shotgun (WGS) entry which is preliminary data.</text>
</comment>
<evidence type="ECO:0000256" key="1">
    <source>
        <dbReference type="ARBA" id="ARBA00022723"/>
    </source>
</evidence>
<dbReference type="InterPro" id="IPR007527">
    <property type="entry name" value="Znf_SWIM"/>
</dbReference>
<evidence type="ECO:0000313" key="6">
    <source>
        <dbReference type="EMBL" id="KAK5824262.1"/>
    </source>
</evidence>
<dbReference type="InterPro" id="IPR018289">
    <property type="entry name" value="MULE_transposase_dom"/>
</dbReference>
<gene>
    <name evidence="6" type="ORF">PVK06_019033</name>
</gene>
<dbReference type="PANTHER" id="PTHR31973">
    <property type="entry name" value="POLYPROTEIN, PUTATIVE-RELATED"/>
    <property type="match status" value="1"/>
</dbReference>
<name>A0ABR0PIP1_GOSAR</name>
<evidence type="ECO:0000259" key="5">
    <source>
        <dbReference type="PROSITE" id="PS50966"/>
    </source>
</evidence>
<keyword evidence="7" id="KW-1185">Reference proteome</keyword>
<accession>A0ABR0PIP1</accession>
<protein>
    <recommendedName>
        <fullName evidence="5">SWIM-type domain-containing protein</fullName>
    </recommendedName>
</protein>
<reference evidence="6 7" key="1">
    <citation type="submission" date="2023-03" db="EMBL/GenBank/DDBJ databases">
        <title>WGS of Gossypium arboreum.</title>
        <authorList>
            <person name="Yu D."/>
        </authorList>
    </citation>
    <scope>NUCLEOTIDE SEQUENCE [LARGE SCALE GENOMIC DNA]</scope>
    <source>
        <tissue evidence="6">Leaf</tissue>
    </source>
</reference>
<dbReference type="Pfam" id="PF10551">
    <property type="entry name" value="MULE"/>
    <property type="match status" value="1"/>
</dbReference>
<dbReference type="Pfam" id="PF04434">
    <property type="entry name" value="SWIM"/>
    <property type="match status" value="1"/>
</dbReference>
<evidence type="ECO:0000313" key="7">
    <source>
        <dbReference type="Proteomes" id="UP001358586"/>
    </source>
</evidence>
<keyword evidence="2 4" id="KW-0863">Zinc-finger</keyword>